<dbReference type="PATRIC" id="fig|424182.3.peg.3896"/>
<gene>
    <name evidence="2" type="ORF">BN877_II1048</name>
</gene>
<evidence type="ECO:0000256" key="1">
    <source>
        <dbReference type="SAM" id="MobiDB-lite"/>
    </source>
</evidence>
<sequence length="78" mass="8763">MTSSFRSPPRSEIQQHGGGPQEAVEGPVSRIGEHGVRMIVSSTRHQSIDAIAFFVNLFFLTDFRSVSVYNFYCCKSTY</sequence>
<organism evidence="2 3">
    <name type="scientific">Agrobacterium pusense</name>
    <dbReference type="NCBI Taxonomy" id="648995"/>
    <lineage>
        <taxon>Bacteria</taxon>
        <taxon>Pseudomonadati</taxon>
        <taxon>Pseudomonadota</taxon>
        <taxon>Alphaproteobacteria</taxon>
        <taxon>Hyphomicrobiales</taxon>
        <taxon>Rhizobiaceae</taxon>
        <taxon>Rhizobium/Agrobacterium group</taxon>
        <taxon>Agrobacterium</taxon>
    </lineage>
</organism>
<name>U4Q0H7_9HYPH</name>
<dbReference type="EMBL" id="HG518323">
    <property type="protein sequence ID" value="CDI10840.1"/>
    <property type="molecule type" value="Genomic_DNA"/>
</dbReference>
<protein>
    <submittedName>
        <fullName evidence="2">Uncharacterized protein</fullName>
    </submittedName>
</protein>
<dbReference type="AlphaFoldDB" id="U4Q0H7"/>
<feature type="region of interest" description="Disordered" evidence="1">
    <location>
        <begin position="1"/>
        <end position="28"/>
    </location>
</feature>
<dbReference type="HOGENOM" id="CLU_2619627_0_0_5"/>
<reference evidence="2 3" key="1">
    <citation type="journal article" date="2013" name="Genome Announc.">
        <title>Complete Genome Sequence of the Sesbania Symbiont and Rice Growth-Promoting Endophyte Rhizobium sp. Strain IRBG74.</title>
        <authorList>
            <person name="Crook M.B."/>
            <person name="Mitra S."/>
            <person name="Ane J.M."/>
            <person name="Sadowsky M.J."/>
            <person name="Gyaneshwar P."/>
        </authorList>
    </citation>
    <scope>NUCLEOTIDE SEQUENCE [LARGE SCALE GENOMIC DNA]</scope>
    <source>
        <strain evidence="2 3">IRBG74</strain>
    </source>
</reference>
<accession>A0A1S9E5M8</accession>
<evidence type="ECO:0000313" key="2">
    <source>
        <dbReference type="EMBL" id="CDI10840.1"/>
    </source>
</evidence>
<dbReference type="KEGG" id="rir:BN877_II1048"/>
<evidence type="ECO:0000313" key="3">
    <source>
        <dbReference type="Proteomes" id="UP000016944"/>
    </source>
</evidence>
<dbReference type="Proteomes" id="UP000016944">
    <property type="component" value="Chromosome II"/>
</dbReference>
<proteinExistence type="predicted"/>
<accession>U4Q0H7</accession>